<dbReference type="InterPro" id="IPR011990">
    <property type="entry name" value="TPR-like_helical_dom_sf"/>
</dbReference>
<feature type="domain" description="Glycosyltransferase 2-like" evidence="1">
    <location>
        <begin position="5"/>
        <end position="109"/>
    </location>
</feature>
<dbReference type="GO" id="GO:0016740">
    <property type="term" value="F:transferase activity"/>
    <property type="evidence" value="ECO:0007669"/>
    <property type="project" value="UniProtKB-KW"/>
</dbReference>
<dbReference type="AlphaFoldDB" id="A0A2T2X359"/>
<reference evidence="2 3" key="1">
    <citation type="journal article" date="2014" name="BMC Genomics">
        <title>Comparison of environmental and isolate Sulfobacillus genomes reveals diverse carbon, sulfur, nitrogen, and hydrogen metabolisms.</title>
        <authorList>
            <person name="Justice N.B."/>
            <person name="Norman A."/>
            <person name="Brown C.T."/>
            <person name="Singh A."/>
            <person name="Thomas B.C."/>
            <person name="Banfield J.F."/>
        </authorList>
    </citation>
    <scope>NUCLEOTIDE SEQUENCE [LARGE SCALE GENOMIC DNA]</scope>
    <source>
        <strain evidence="2">AMDSBA5</strain>
    </source>
</reference>
<dbReference type="Pfam" id="PF13181">
    <property type="entry name" value="TPR_8"/>
    <property type="match status" value="1"/>
</dbReference>
<dbReference type="CDD" id="cd02511">
    <property type="entry name" value="Beta4Glucosyltransferase"/>
    <property type="match status" value="1"/>
</dbReference>
<dbReference type="SUPFAM" id="SSF53448">
    <property type="entry name" value="Nucleotide-diphospho-sugar transferases"/>
    <property type="match status" value="1"/>
</dbReference>
<evidence type="ECO:0000313" key="3">
    <source>
        <dbReference type="Proteomes" id="UP000242705"/>
    </source>
</evidence>
<dbReference type="InterPro" id="IPR001173">
    <property type="entry name" value="Glyco_trans_2-like"/>
</dbReference>
<dbReference type="PANTHER" id="PTHR43630:SF2">
    <property type="entry name" value="GLYCOSYLTRANSFERASE"/>
    <property type="match status" value="1"/>
</dbReference>
<evidence type="ECO:0000313" key="2">
    <source>
        <dbReference type="EMBL" id="PSR28943.1"/>
    </source>
</evidence>
<dbReference type="Pfam" id="PF00535">
    <property type="entry name" value="Glycos_transf_2"/>
    <property type="match status" value="1"/>
</dbReference>
<comment type="caution">
    <text evidence="2">The sequence shown here is derived from an EMBL/GenBank/DDBJ whole genome shotgun (WGS) entry which is preliminary data.</text>
</comment>
<evidence type="ECO:0000259" key="1">
    <source>
        <dbReference type="Pfam" id="PF00535"/>
    </source>
</evidence>
<dbReference type="Gene3D" id="1.25.40.10">
    <property type="entry name" value="Tetratricopeptide repeat domain"/>
    <property type="match status" value="1"/>
</dbReference>
<name>A0A2T2X359_SULTH</name>
<dbReference type="InterPro" id="IPR019734">
    <property type="entry name" value="TPR_rpt"/>
</dbReference>
<dbReference type="PANTHER" id="PTHR43630">
    <property type="entry name" value="POLY-BETA-1,6-N-ACETYL-D-GLUCOSAMINE SYNTHASE"/>
    <property type="match status" value="1"/>
</dbReference>
<dbReference type="EMBL" id="PXYX01000004">
    <property type="protein sequence ID" value="PSR28943.1"/>
    <property type="molecule type" value="Genomic_DNA"/>
</dbReference>
<dbReference type="Proteomes" id="UP000242705">
    <property type="component" value="Unassembled WGS sequence"/>
</dbReference>
<dbReference type="SMART" id="SM00028">
    <property type="entry name" value="TPR"/>
    <property type="match status" value="3"/>
</dbReference>
<dbReference type="SUPFAM" id="SSF48452">
    <property type="entry name" value="TPR-like"/>
    <property type="match status" value="1"/>
</dbReference>
<dbReference type="Gene3D" id="3.90.550.10">
    <property type="entry name" value="Spore Coat Polysaccharide Biosynthesis Protein SpsA, Chain A"/>
    <property type="match status" value="1"/>
</dbReference>
<proteinExistence type="predicted"/>
<gene>
    <name evidence="2" type="ORF">C7B47_03055</name>
</gene>
<accession>A0A2T2X359</accession>
<keyword evidence="2" id="KW-0808">Transferase</keyword>
<protein>
    <submittedName>
        <fullName evidence="2">Glycosyl transferase family 2</fullName>
    </submittedName>
</protein>
<sequence>MSDISVALIVRNEERFITQCLESVKPITDDIVVVDTGSEDRTIELAEKEGARVISRPWPRDFARARNWAIEEAKNPWILMLDADEVLLEDDQHMLIEAVKHPTADAYNIRIVSLTDRPEDLTEARVTRVFRNDPRIRWEGRVHEQIIPSIGRAGMTLEPLDVRLMHYGYLKEVMTDRNKLERNLDLLDQSLSETKPNEWKAYLHWQRAQTLVPLERYDDAIKDMRLAMTLAHPTAALQPLFWLTLAKIFTAKRDYHKVHQTVREALKLFPDYTDLVYWEGQVFLDEGLWDKAEQRFKKALAMGVPKNYLQSELGVGTFKALWQLARISRMQGKMTQAEAYYLKTIELKPAFYPAWKEYLALLDGNPAPIIVTRLSMVLPKDTIIRTISSWASLSMNEQAILSYLQDTKNELG</sequence>
<organism evidence="2 3">
    <name type="scientific">Sulfobacillus thermosulfidooxidans</name>
    <dbReference type="NCBI Taxonomy" id="28034"/>
    <lineage>
        <taxon>Bacteria</taxon>
        <taxon>Bacillati</taxon>
        <taxon>Bacillota</taxon>
        <taxon>Clostridia</taxon>
        <taxon>Eubacteriales</taxon>
        <taxon>Clostridiales Family XVII. Incertae Sedis</taxon>
        <taxon>Sulfobacillus</taxon>
    </lineage>
</organism>
<dbReference type="InterPro" id="IPR029044">
    <property type="entry name" value="Nucleotide-diphossugar_trans"/>
</dbReference>